<proteinExistence type="inferred from homology"/>
<sequence>MKIDTEKCIGCGECIKECFIGAIKLNDDKAIIDKRRCILCGHCIAVCPINAAYSDEYDMNEVKEYSEKDFNIDSETLLNFIKFRRSIRRFTDKEVEEEKLLKIIEAGRFTQTAGNQQDVLYILVRKKISTLRDMTIKSLKNLGDKILSDSQNSNPIFKKYAKMWLKMYEDHKIDPVANDRLFFNAPAVLIVAAGIQVNADLASSNMELMADSLGLGSMFSGFFIRACTDNKEIYDFLKVPEGKMIYTCMTLGYPDVKYLRTVPRKKPNILNM</sequence>
<keyword evidence="2" id="KW-0479">Metal-binding</keyword>
<name>A0A2N5Z9U3_MUIH1</name>
<dbReference type="SUPFAM" id="SSF55469">
    <property type="entry name" value="FMN-dependent nitroreductase-like"/>
    <property type="match status" value="1"/>
</dbReference>
<dbReference type="InterPro" id="IPR017896">
    <property type="entry name" value="4Fe4S_Fe-S-bd"/>
</dbReference>
<dbReference type="SUPFAM" id="SSF54862">
    <property type="entry name" value="4Fe-4S ferredoxins"/>
    <property type="match status" value="1"/>
</dbReference>
<dbReference type="GO" id="GO:0016491">
    <property type="term" value="F:oxidoreductase activity"/>
    <property type="evidence" value="ECO:0007669"/>
    <property type="project" value="UniProtKB-KW"/>
</dbReference>
<dbReference type="AlphaFoldDB" id="A0A2N5Z9U3"/>
<evidence type="ECO:0000256" key="2">
    <source>
        <dbReference type="ARBA" id="ARBA00022723"/>
    </source>
</evidence>
<dbReference type="PANTHER" id="PTHR43673:SF10">
    <property type="entry name" value="NADH DEHYDROGENASE_NAD(P)H NITROREDUCTASE XCC3605-RELATED"/>
    <property type="match status" value="1"/>
</dbReference>
<evidence type="ECO:0000256" key="1">
    <source>
        <dbReference type="ARBA" id="ARBA00007118"/>
    </source>
</evidence>
<keyword evidence="3" id="KW-0560">Oxidoreductase</keyword>
<organism evidence="7 8">
    <name type="scientific">Muiribacterium halophilum</name>
    <dbReference type="NCBI Taxonomy" id="2053465"/>
    <lineage>
        <taxon>Bacteria</taxon>
        <taxon>Candidatus Muiribacteriota</taxon>
        <taxon>Candidatus Muiribacteriia</taxon>
        <taxon>Candidatus Muiribacteriales</taxon>
        <taxon>Candidatus Muiribacteriaceae</taxon>
        <taxon>Candidatus Muiribacterium</taxon>
    </lineage>
</organism>
<dbReference type="Gene3D" id="3.30.70.20">
    <property type="match status" value="1"/>
</dbReference>
<evidence type="ECO:0000256" key="3">
    <source>
        <dbReference type="ARBA" id="ARBA00023002"/>
    </source>
</evidence>
<dbReference type="PANTHER" id="PTHR43673">
    <property type="entry name" value="NAD(P)H NITROREDUCTASE YDGI-RELATED"/>
    <property type="match status" value="1"/>
</dbReference>
<keyword evidence="4" id="KW-0408">Iron</keyword>
<feature type="domain" description="4Fe-4S ferredoxin-type" evidence="6">
    <location>
        <begin position="1"/>
        <end position="28"/>
    </location>
</feature>
<dbReference type="Pfam" id="PF12838">
    <property type="entry name" value="Fer4_7"/>
    <property type="match status" value="1"/>
</dbReference>
<dbReference type="InterPro" id="IPR000415">
    <property type="entry name" value="Nitroreductase-like"/>
</dbReference>
<dbReference type="Proteomes" id="UP000234857">
    <property type="component" value="Unassembled WGS sequence"/>
</dbReference>
<dbReference type="Pfam" id="PF00881">
    <property type="entry name" value="Nitroreductase"/>
    <property type="match status" value="1"/>
</dbReference>
<dbReference type="PROSITE" id="PS51379">
    <property type="entry name" value="4FE4S_FER_2"/>
    <property type="match status" value="2"/>
</dbReference>
<evidence type="ECO:0000259" key="6">
    <source>
        <dbReference type="PROSITE" id="PS51379"/>
    </source>
</evidence>
<dbReference type="InterPro" id="IPR017900">
    <property type="entry name" value="4Fe4S_Fe_S_CS"/>
</dbReference>
<gene>
    <name evidence="7" type="ORF">C0601_13125</name>
</gene>
<reference evidence="7 8" key="1">
    <citation type="submission" date="2017-11" db="EMBL/GenBank/DDBJ databases">
        <title>Genome-resolved metagenomics identifies genetic mobility, metabolic interactions, and unexpected diversity in perchlorate-reducing communities.</title>
        <authorList>
            <person name="Barnum T.P."/>
            <person name="Figueroa I.A."/>
            <person name="Carlstrom C.I."/>
            <person name="Lucas L.N."/>
            <person name="Engelbrektson A.L."/>
            <person name="Coates J.D."/>
        </authorList>
    </citation>
    <scope>NUCLEOTIDE SEQUENCE [LARGE SCALE GENOMIC DNA]</scope>
    <source>
        <strain evidence="7">BM706</strain>
    </source>
</reference>
<dbReference type="CDD" id="cd02143">
    <property type="entry name" value="nitroreductase_FeS-like"/>
    <property type="match status" value="1"/>
</dbReference>
<dbReference type="PROSITE" id="PS00198">
    <property type="entry name" value="4FE4S_FER_1"/>
    <property type="match status" value="1"/>
</dbReference>
<feature type="domain" description="4Fe-4S ferredoxin-type" evidence="6">
    <location>
        <begin position="29"/>
        <end position="57"/>
    </location>
</feature>
<evidence type="ECO:0000256" key="4">
    <source>
        <dbReference type="ARBA" id="ARBA00023004"/>
    </source>
</evidence>
<evidence type="ECO:0000313" key="8">
    <source>
        <dbReference type="Proteomes" id="UP000234857"/>
    </source>
</evidence>
<comment type="caution">
    <text evidence="7">The sequence shown here is derived from an EMBL/GenBank/DDBJ whole genome shotgun (WGS) entry which is preliminary data.</text>
</comment>
<dbReference type="GO" id="GO:0051536">
    <property type="term" value="F:iron-sulfur cluster binding"/>
    <property type="evidence" value="ECO:0007669"/>
    <property type="project" value="UniProtKB-KW"/>
</dbReference>
<dbReference type="Gene3D" id="3.40.109.10">
    <property type="entry name" value="NADH Oxidase"/>
    <property type="match status" value="1"/>
</dbReference>
<evidence type="ECO:0000313" key="7">
    <source>
        <dbReference type="EMBL" id="PLX15389.1"/>
    </source>
</evidence>
<keyword evidence="5" id="KW-0411">Iron-sulfur</keyword>
<dbReference type="EMBL" id="PKTG01000140">
    <property type="protein sequence ID" value="PLX15389.1"/>
    <property type="molecule type" value="Genomic_DNA"/>
</dbReference>
<accession>A0A2N5Z9U3</accession>
<comment type="similarity">
    <text evidence="1">Belongs to the nitroreductase family.</text>
</comment>
<protein>
    <submittedName>
        <fullName evidence="7">Nitroreductase</fullName>
    </submittedName>
</protein>
<evidence type="ECO:0000256" key="5">
    <source>
        <dbReference type="ARBA" id="ARBA00023014"/>
    </source>
</evidence>
<dbReference type="GO" id="GO:0046872">
    <property type="term" value="F:metal ion binding"/>
    <property type="evidence" value="ECO:0007669"/>
    <property type="project" value="UniProtKB-KW"/>
</dbReference>
<dbReference type="InterPro" id="IPR029479">
    <property type="entry name" value="Nitroreductase"/>
</dbReference>